<reference evidence="5 6" key="1">
    <citation type="submission" date="2018-08" db="EMBL/GenBank/DDBJ databases">
        <title>A genome reference for cultivated species of the human gut microbiota.</title>
        <authorList>
            <person name="Zou Y."/>
            <person name="Xue W."/>
            <person name="Luo G."/>
        </authorList>
    </citation>
    <scope>NUCLEOTIDE SEQUENCE [LARGE SCALE GENOMIC DNA]</scope>
    <source>
        <strain evidence="5 6">AF19-4AC</strain>
    </source>
</reference>
<evidence type="ECO:0000313" key="6">
    <source>
        <dbReference type="Proteomes" id="UP000283630"/>
    </source>
</evidence>
<evidence type="ECO:0000259" key="4">
    <source>
        <dbReference type="PROSITE" id="PS50943"/>
    </source>
</evidence>
<dbReference type="AlphaFoldDB" id="A0A412MCY6"/>
<keyword evidence="1" id="KW-0805">Transcription regulation</keyword>
<comment type="caution">
    <text evidence="5">The sequence shown here is derived from an EMBL/GenBank/DDBJ whole genome shotgun (WGS) entry which is preliminary data.</text>
</comment>
<sequence length="225" mass="26286">MNTIAERIRFAMNVRNVKQVEMVQRTGITKGAFSSYLSGNYNPKKDKLELIADALDININWLMGENAPMENSSATDNQTTGYVFYKEMEYLLNNTDTAYIGFQTQYGALIPRYQIYVNVSLNEMHIVPIFLREDSKEYYQYPKELTQPESYEIFTRDFSSIHMTLATSQIYYYGINEKTLETEIFSFAYSSEKNCYVASDCQPVLCDEFVREIEKEVLYLRKVSR</sequence>
<keyword evidence="3" id="KW-0804">Transcription</keyword>
<organism evidence="5 6">
    <name type="scientific">Dorea formicigenerans</name>
    <dbReference type="NCBI Taxonomy" id="39486"/>
    <lineage>
        <taxon>Bacteria</taxon>
        <taxon>Bacillati</taxon>
        <taxon>Bacillota</taxon>
        <taxon>Clostridia</taxon>
        <taxon>Lachnospirales</taxon>
        <taxon>Lachnospiraceae</taxon>
        <taxon>Dorea</taxon>
    </lineage>
</organism>
<evidence type="ECO:0000256" key="3">
    <source>
        <dbReference type="ARBA" id="ARBA00023163"/>
    </source>
</evidence>
<accession>A0A412MCY6</accession>
<evidence type="ECO:0000256" key="1">
    <source>
        <dbReference type="ARBA" id="ARBA00023015"/>
    </source>
</evidence>
<keyword evidence="2" id="KW-0238">DNA-binding</keyword>
<dbReference type="GO" id="GO:0003677">
    <property type="term" value="F:DNA binding"/>
    <property type="evidence" value="ECO:0007669"/>
    <property type="project" value="UniProtKB-KW"/>
</dbReference>
<evidence type="ECO:0000256" key="2">
    <source>
        <dbReference type="ARBA" id="ARBA00023125"/>
    </source>
</evidence>
<dbReference type="Proteomes" id="UP000283630">
    <property type="component" value="Unassembled WGS sequence"/>
</dbReference>
<dbReference type="PROSITE" id="PS50943">
    <property type="entry name" value="HTH_CROC1"/>
    <property type="match status" value="1"/>
</dbReference>
<name>A0A412MCY6_9FIRM</name>
<dbReference type="InterPro" id="IPR010982">
    <property type="entry name" value="Lambda_DNA-bd_dom_sf"/>
</dbReference>
<proteinExistence type="predicted"/>
<dbReference type="RefSeq" id="WP_118145688.1">
    <property type="nucleotide sequence ID" value="NZ_CABJBB010000003.1"/>
</dbReference>
<dbReference type="Gene3D" id="1.10.260.40">
    <property type="entry name" value="lambda repressor-like DNA-binding domains"/>
    <property type="match status" value="1"/>
</dbReference>
<dbReference type="PANTHER" id="PTHR40661">
    <property type="match status" value="1"/>
</dbReference>
<dbReference type="PANTHER" id="PTHR40661:SF1">
    <property type="entry name" value="HTH CRO_C1-TYPE DOMAIN-CONTAINING PROTEIN"/>
    <property type="match status" value="1"/>
</dbReference>
<dbReference type="SMART" id="SM00530">
    <property type="entry name" value="HTH_XRE"/>
    <property type="match status" value="1"/>
</dbReference>
<dbReference type="InterPro" id="IPR001387">
    <property type="entry name" value="Cro/C1-type_HTH"/>
</dbReference>
<dbReference type="EMBL" id="QRWH01000013">
    <property type="protein sequence ID" value="RGT07533.1"/>
    <property type="molecule type" value="Genomic_DNA"/>
</dbReference>
<feature type="domain" description="HTH cro/C1-type" evidence="4">
    <location>
        <begin position="8"/>
        <end position="62"/>
    </location>
</feature>
<dbReference type="SUPFAM" id="SSF47413">
    <property type="entry name" value="lambda repressor-like DNA-binding domains"/>
    <property type="match status" value="1"/>
</dbReference>
<gene>
    <name evidence="5" type="ORF">DWX53_11975</name>
</gene>
<evidence type="ECO:0000313" key="5">
    <source>
        <dbReference type="EMBL" id="RGT07533.1"/>
    </source>
</evidence>
<protein>
    <submittedName>
        <fullName evidence="5">Transcriptional regulator</fullName>
    </submittedName>
</protein>
<dbReference type="CDD" id="cd00093">
    <property type="entry name" value="HTH_XRE"/>
    <property type="match status" value="1"/>
</dbReference>